<dbReference type="GO" id="GO:0003700">
    <property type="term" value="F:DNA-binding transcription factor activity"/>
    <property type="evidence" value="ECO:0007669"/>
    <property type="project" value="TreeGrafter"/>
</dbReference>
<organism evidence="3 4">
    <name type="scientific">Lacticaseibacillus paracasei NRIC 0644</name>
    <dbReference type="NCBI Taxonomy" id="1435038"/>
    <lineage>
        <taxon>Bacteria</taxon>
        <taxon>Bacillati</taxon>
        <taxon>Bacillota</taxon>
        <taxon>Bacilli</taxon>
        <taxon>Lactobacillales</taxon>
        <taxon>Lactobacillaceae</taxon>
        <taxon>Lacticaseibacillus</taxon>
    </lineage>
</organism>
<evidence type="ECO:0000313" key="3">
    <source>
        <dbReference type="EMBL" id="GAN36529.1"/>
    </source>
</evidence>
<dbReference type="RefSeq" id="WP_003564356.1">
    <property type="nucleotide sequence ID" value="NZ_BAYM01000080.1"/>
</dbReference>
<dbReference type="GeneID" id="57089656"/>
<dbReference type="InterPro" id="IPR014710">
    <property type="entry name" value="RmlC-like_jellyroll"/>
</dbReference>
<dbReference type="InterPro" id="IPR050807">
    <property type="entry name" value="TransReg_Diox_bact_type"/>
</dbReference>
<dbReference type="GO" id="GO:0003677">
    <property type="term" value="F:DNA binding"/>
    <property type="evidence" value="ECO:0007669"/>
    <property type="project" value="UniProtKB-KW"/>
</dbReference>
<dbReference type="EMBL" id="BAYM01000080">
    <property type="protein sequence ID" value="GAN36529.1"/>
    <property type="molecule type" value="Genomic_DNA"/>
</dbReference>
<dbReference type="SUPFAM" id="SSF47413">
    <property type="entry name" value="lambda repressor-like DNA-binding domains"/>
    <property type="match status" value="1"/>
</dbReference>
<sequence length="179" mass="20456">MEIGSRIRDLRIRKNLTQEELGERTDLTKGYISQVEHDQSSPSLETFFDILSVLGESPADFFREEPKDSLVYHEDDQVTYLDEEKGYRLKWLVPESNENEMEPVMIDFAAHGIFKTFEPSPAETFVYVVSGRVKLLLGEQTYVAKKGETIYFHATKQHQLVNAATGRSKCLLVATASYL</sequence>
<comment type="caution">
    <text evidence="3">The sequence shown here is derived from an EMBL/GenBank/DDBJ whole genome shotgun (WGS) entry which is preliminary data.</text>
</comment>
<name>A0A0C9PWQ2_LACPA</name>
<dbReference type="CDD" id="cd02209">
    <property type="entry name" value="cupin_XRE_C"/>
    <property type="match status" value="1"/>
</dbReference>
<dbReference type="Gene3D" id="2.60.120.10">
    <property type="entry name" value="Jelly Rolls"/>
    <property type="match status" value="1"/>
</dbReference>
<dbReference type="Pfam" id="PF07883">
    <property type="entry name" value="Cupin_2"/>
    <property type="match status" value="1"/>
</dbReference>
<dbReference type="GO" id="GO:0005829">
    <property type="term" value="C:cytosol"/>
    <property type="evidence" value="ECO:0007669"/>
    <property type="project" value="TreeGrafter"/>
</dbReference>
<dbReference type="InterPro" id="IPR001387">
    <property type="entry name" value="Cro/C1-type_HTH"/>
</dbReference>
<dbReference type="InterPro" id="IPR010982">
    <property type="entry name" value="Lambda_DNA-bd_dom_sf"/>
</dbReference>
<evidence type="ECO:0000313" key="4">
    <source>
        <dbReference type="Proteomes" id="UP000032552"/>
    </source>
</evidence>
<dbReference type="InterPro" id="IPR013096">
    <property type="entry name" value="Cupin_2"/>
</dbReference>
<dbReference type="Proteomes" id="UP000032552">
    <property type="component" value="Unassembled WGS sequence"/>
</dbReference>
<keyword evidence="1" id="KW-0238">DNA-binding</keyword>
<dbReference type="SMART" id="SM00530">
    <property type="entry name" value="HTH_XRE"/>
    <property type="match status" value="1"/>
</dbReference>
<reference evidence="4" key="1">
    <citation type="submission" date="2014-05" db="EMBL/GenBank/DDBJ databases">
        <title>Whole genome sequencing of Lactobacillus casei NRIC0644.</title>
        <authorList>
            <person name="Atarashi H."/>
            <person name="Yoshida Y."/>
            <person name="Fujimura S."/>
            <person name="Tanaka N."/>
            <person name="Shiwa Y."/>
            <person name="Yoshikawa H."/>
            <person name="Okada S."/>
            <person name="Nakagawa J."/>
        </authorList>
    </citation>
    <scope>NUCLEOTIDE SEQUENCE [LARGE SCALE GENOMIC DNA]</scope>
    <source>
        <strain evidence="4">NRIC0644</strain>
    </source>
</reference>
<accession>A0A0C9PWQ2</accession>
<dbReference type="InterPro" id="IPR011051">
    <property type="entry name" value="RmlC_Cupin_sf"/>
</dbReference>
<dbReference type="Pfam" id="PF01381">
    <property type="entry name" value="HTH_3"/>
    <property type="match status" value="1"/>
</dbReference>
<dbReference type="PANTHER" id="PTHR46797:SF2">
    <property type="entry name" value="TRANSCRIPTIONAL REGULATOR"/>
    <property type="match status" value="1"/>
</dbReference>
<proteinExistence type="predicted"/>
<protein>
    <submittedName>
        <fullName evidence="3">Transcriptional regulator</fullName>
    </submittedName>
</protein>
<dbReference type="Gene3D" id="1.10.260.40">
    <property type="entry name" value="lambda repressor-like DNA-binding domains"/>
    <property type="match status" value="1"/>
</dbReference>
<gene>
    <name evidence="3" type="ORF">LC0644_1118</name>
</gene>
<dbReference type="PROSITE" id="PS50943">
    <property type="entry name" value="HTH_CROC1"/>
    <property type="match status" value="1"/>
</dbReference>
<evidence type="ECO:0000256" key="1">
    <source>
        <dbReference type="ARBA" id="ARBA00023125"/>
    </source>
</evidence>
<evidence type="ECO:0000259" key="2">
    <source>
        <dbReference type="PROSITE" id="PS50943"/>
    </source>
</evidence>
<dbReference type="CDD" id="cd00093">
    <property type="entry name" value="HTH_XRE"/>
    <property type="match status" value="1"/>
</dbReference>
<dbReference type="PANTHER" id="PTHR46797">
    <property type="entry name" value="HTH-TYPE TRANSCRIPTIONAL REGULATOR"/>
    <property type="match status" value="1"/>
</dbReference>
<feature type="domain" description="HTH cro/C1-type" evidence="2">
    <location>
        <begin position="7"/>
        <end position="61"/>
    </location>
</feature>
<dbReference type="SUPFAM" id="SSF51182">
    <property type="entry name" value="RmlC-like cupins"/>
    <property type="match status" value="1"/>
</dbReference>
<dbReference type="AlphaFoldDB" id="A0A0C9PWQ2"/>